<sequence length="158" mass="16602">MRVDPETLNSRTAGGDLLLPWQSLMSRGTAAARQGHVLLALASFQEALGMARALLTKPGERSDDCVAALVVSHHNLAEVQLDAGGNDLAAAQLASAHETLMHLLCNPTTDGALRQAALRHSRETHAALLLYLEAHGAHPMIARALRAGCLGVALGSLH</sequence>
<comment type="caution">
    <text evidence="1">The sequence shown here is derived from an EMBL/GenBank/DDBJ whole genome shotgun (WGS) entry which is preliminary data.</text>
</comment>
<dbReference type="AlphaFoldDB" id="A0A368XXV4"/>
<evidence type="ECO:0000313" key="1">
    <source>
        <dbReference type="EMBL" id="RCW72695.1"/>
    </source>
</evidence>
<gene>
    <name evidence="1" type="ORF">DES41_103301</name>
</gene>
<organism evidence="1 2">
    <name type="scientific">Pseudorhodoferax soli</name>
    <dbReference type="NCBI Taxonomy" id="545864"/>
    <lineage>
        <taxon>Bacteria</taxon>
        <taxon>Pseudomonadati</taxon>
        <taxon>Pseudomonadota</taxon>
        <taxon>Betaproteobacteria</taxon>
        <taxon>Burkholderiales</taxon>
        <taxon>Comamonadaceae</taxon>
    </lineage>
</organism>
<evidence type="ECO:0000313" key="2">
    <source>
        <dbReference type="Proteomes" id="UP000252884"/>
    </source>
</evidence>
<name>A0A368XXV4_9BURK</name>
<evidence type="ECO:0008006" key="3">
    <source>
        <dbReference type="Google" id="ProtNLM"/>
    </source>
</evidence>
<accession>A0A368XXV4</accession>
<dbReference type="EMBL" id="QPJK01000003">
    <property type="protein sequence ID" value="RCW72695.1"/>
    <property type="molecule type" value="Genomic_DNA"/>
</dbReference>
<dbReference type="Proteomes" id="UP000252884">
    <property type="component" value="Unassembled WGS sequence"/>
</dbReference>
<reference evidence="1 2" key="1">
    <citation type="submission" date="2018-07" db="EMBL/GenBank/DDBJ databases">
        <title>Genomic Encyclopedia of Type Strains, Phase IV (KMG-IV): sequencing the most valuable type-strain genomes for metagenomic binning, comparative biology and taxonomic classification.</title>
        <authorList>
            <person name="Goeker M."/>
        </authorList>
    </citation>
    <scope>NUCLEOTIDE SEQUENCE [LARGE SCALE GENOMIC DNA]</scope>
    <source>
        <strain evidence="1 2">DSM 21634</strain>
    </source>
</reference>
<keyword evidence="2" id="KW-1185">Reference proteome</keyword>
<proteinExistence type="predicted"/>
<protein>
    <recommendedName>
        <fullName evidence="3">Tetratricopeptide repeat protein</fullName>
    </recommendedName>
</protein>